<dbReference type="InterPro" id="IPR055170">
    <property type="entry name" value="GFO_IDH_MocA-like_dom"/>
</dbReference>
<evidence type="ECO:0000313" key="4">
    <source>
        <dbReference type="Proteomes" id="UP000245708"/>
    </source>
</evidence>
<dbReference type="OrthoDB" id="9792935at2"/>
<gene>
    <name evidence="3" type="ORF">C7455_101327</name>
</gene>
<dbReference type="RefSeq" id="WP_109664583.1">
    <property type="nucleotide sequence ID" value="NZ_QGGW01000001.1"/>
</dbReference>
<feature type="domain" description="GFO/IDH/MocA-like oxidoreductase" evidence="2">
    <location>
        <begin position="130"/>
        <end position="245"/>
    </location>
</feature>
<sequence length="354" mass="37268">MIAVAIIGAGIGREHLAGYRALPDRYNVRWLIDLDTARATEVAGDSGIQIGTAVEQALDDPAVTLIDICLPPHLHVPMAVRALQAGKHVVLEKPIAPSLADCDVLAGAEHTCGKRIFPVFQYRYGPGTAALDALSAAGLVGRPQVAALETHWNRGANYYAVPWRGTWAGERGGAVLGHAIHNHDLLCRYFGNPAGVSAQVATRINPIETEDCAAIAIRFDSGALATSSVTLGAAGDATRLRLVFEHLTATSGDLPYAPADGPWTFSARDPSKQPPVDAILAGLPAPKSGFAGYLEAIADALDGRAGREVTLACGRRSIELVTAVYAAARAGKEVALPLPHDAEFYQGWLPDKTP</sequence>
<proteinExistence type="predicted"/>
<dbReference type="Pfam" id="PF01408">
    <property type="entry name" value="GFO_IDH_MocA"/>
    <property type="match status" value="1"/>
</dbReference>
<name>A0A316GPJ2_9RHOB</name>
<dbReference type="InterPro" id="IPR052515">
    <property type="entry name" value="Gfo/Idh/MocA_Oxidoreductase"/>
</dbReference>
<dbReference type="SUPFAM" id="SSF55347">
    <property type="entry name" value="Glyceraldehyde-3-phosphate dehydrogenase-like, C-terminal domain"/>
    <property type="match status" value="1"/>
</dbReference>
<evidence type="ECO:0000259" key="2">
    <source>
        <dbReference type="Pfam" id="PF22725"/>
    </source>
</evidence>
<dbReference type="InterPro" id="IPR036291">
    <property type="entry name" value="NAD(P)-bd_dom_sf"/>
</dbReference>
<evidence type="ECO:0000313" key="3">
    <source>
        <dbReference type="EMBL" id="PWK62301.1"/>
    </source>
</evidence>
<keyword evidence="4" id="KW-1185">Reference proteome</keyword>
<evidence type="ECO:0000259" key="1">
    <source>
        <dbReference type="Pfam" id="PF01408"/>
    </source>
</evidence>
<organism evidence="3 4">
    <name type="scientific">Roseicyclus mahoneyensis</name>
    <dbReference type="NCBI Taxonomy" id="164332"/>
    <lineage>
        <taxon>Bacteria</taxon>
        <taxon>Pseudomonadati</taxon>
        <taxon>Pseudomonadota</taxon>
        <taxon>Alphaproteobacteria</taxon>
        <taxon>Rhodobacterales</taxon>
        <taxon>Roseobacteraceae</taxon>
        <taxon>Roseicyclus</taxon>
    </lineage>
</organism>
<dbReference type="EMBL" id="QGGW01000001">
    <property type="protein sequence ID" value="PWK62301.1"/>
    <property type="molecule type" value="Genomic_DNA"/>
</dbReference>
<dbReference type="Proteomes" id="UP000245708">
    <property type="component" value="Unassembled WGS sequence"/>
</dbReference>
<feature type="domain" description="Gfo/Idh/MocA-like oxidoreductase N-terminal" evidence="1">
    <location>
        <begin position="3"/>
        <end position="116"/>
    </location>
</feature>
<dbReference type="GO" id="GO:0000166">
    <property type="term" value="F:nucleotide binding"/>
    <property type="evidence" value="ECO:0007669"/>
    <property type="project" value="InterPro"/>
</dbReference>
<dbReference type="Gene3D" id="3.40.50.720">
    <property type="entry name" value="NAD(P)-binding Rossmann-like Domain"/>
    <property type="match status" value="1"/>
</dbReference>
<comment type="caution">
    <text evidence="3">The sequence shown here is derived from an EMBL/GenBank/DDBJ whole genome shotgun (WGS) entry which is preliminary data.</text>
</comment>
<accession>A0A316GPJ2</accession>
<protein>
    <submittedName>
        <fullName evidence="3">Putative dehydrogenase</fullName>
    </submittedName>
</protein>
<dbReference type="PANTHER" id="PTHR43249:SF1">
    <property type="entry name" value="D-GLUCOSIDE 3-DEHYDROGENASE"/>
    <property type="match status" value="1"/>
</dbReference>
<dbReference type="AlphaFoldDB" id="A0A316GPJ2"/>
<dbReference type="Pfam" id="PF22725">
    <property type="entry name" value="GFO_IDH_MocA_C3"/>
    <property type="match status" value="1"/>
</dbReference>
<dbReference type="PANTHER" id="PTHR43249">
    <property type="entry name" value="UDP-N-ACETYL-2-AMINO-2-DEOXY-D-GLUCURONATE OXIDASE"/>
    <property type="match status" value="1"/>
</dbReference>
<reference evidence="3 4" key="1">
    <citation type="submission" date="2018-05" db="EMBL/GenBank/DDBJ databases">
        <title>Genomic Encyclopedia of Type Strains, Phase IV (KMG-IV): sequencing the most valuable type-strain genomes for metagenomic binning, comparative biology and taxonomic classification.</title>
        <authorList>
            <person name="Goeker M."/>
        </authorList>
    </citation>
    <scope>NUCLEOTIDE SEQUENCE [LARGE SCALE GENOMIC DNA]</scope>
    <source>
        <strain evidence="3 4">DSM 16097</strain>
    </source>
</reference>
<dbReference type="Gene3D" id="3.30.360.10">
    <property type="entry name" value="Dihydrodipicolinate Reductase, domain 2"/>
    <property type="match status" value="1"/>
</dbReference>
<dbReference type="SUPFAM" id="SSF51735">
    <property type="entry name" value="NAD(P)-binding Rossmann-fold domains"/>
    <property type="match status" value="1"/>
</dbReference>
<dbReference type="InterPro" id="IPR000683">
    <property type="entry name" value="Gfo/Idh/MocA-like_OxRdtase_N"/>
</dbReference>